<protein>
    <submittedName>
        <fullName evidence="4">Thioredoxin domain-containing protein</fullName>
    </submittedName>
</protein>
<feature type="domain" description="Thioredoxin-like fold" evidence="3">
    <location>
        <begin position="87"/>
        <end position="241"/>
    </location>
</feature>
<feature type="transmembrane region" description="Helical" evidence="2">
    <location>
        <begin position="32"/>
        <end position="53"/>
    </location>
</feature>
<sequence>MAQKKMSVQERARQTAARIQEEERKRTLRNRMIMGGIVTVVLVLVATAVWYIVGHGKNNNASSTLKNVRSDYGISIGANSKAGTENKGKPEVAIYYDYLCSWCNILEKENGHQLSEMARKGEITLIYHPVIIQSQYPFSPKMVSATYWVAENVPERALDFIDAAFDHTKALFDKEKATVPDDPEIQQIALNAGLTDAQVKDMMKAISEGRYTSELEKIMEKFQKDGLTGAPSVFVDGKKFGDWRGGKLLDALKKK</sequence>
<name>A0AAW9HRC9_9ACTO</name>
<keyword evidence="2" id="KW-1133">Transmembrane helix</keyword>
<dbReference type="Pfam" id="PF13462">
    <property type="entry name" value="Thioredoxin_4"/>
    <property type="match status" value="1"/>
</dbReference>
<dbReference type="SUPFAM" id="SSF52833">
    <property type="entry name" value="Thioredoxin-like"/>
    <property type="match status" value="1"/>
</dbReference>
<feature type="region of interest" description="Disordered" evidence="1">
    <location>
        <begin position="1"/>
        <end position="20"/>
    </location>
</feature>
<evidence type="ECO:0000256" key="2">
    <source>
        <dbReference type="SAM" id="Phobius"/>
    </source>
</evidence>
<evidence type="ECO:0000256" key="1">
    <source>
        <dbReference type="SAM" id="MobiDB-lite"/>
    </source>
</evidence>
<evidence type="ECO:0000313" key="4">
    <source>
        <dbReference type="EMBL" id="MDY5154258.1"/>
    </source>
</evidence>
<proteinExistence type="predicted"/>
<dbReference type="Gene3D" id="3.40.30.10">
    <property type="entry name" value="Glutaredoxin"/>
    <property type="match status" value="1"/>
</dbReference>
<dbReference type="InterPro" id="IPR012336">
    <property type="entry name" value="Thioredoxin-like_fold"/>
</dbReference>
<dbReference type="RefSeq" id="WP_320756179.1">
    <property type="nucleotide sequence ID" value="NZ_JAWNGC010000001.1"/>
</dbReference>
<evidence type="ECO:0000313" key="5">
    <source>
        <dbReference type="Proteomes" id="UP001281731"/>
    </source>
</evidence>
<feature type="compositionally biased region" description="Basic and acidic residues" evidence="1">
    <location>
        <begin position="7"/>
        <end position="20"/>
    </location>
</feature>
<dbReference type="AlphaFoldDB" id="A0AAW9HRC9"/>
<keyword evidence="2" id="KW-0472">Membrane</keyword>
<dbReference type="EMBL" id="JAWNGC010000001">
    <property type="protein sequence ID" value="MDY5154258.1"/>
    <property type="molecule type" value="Genomic_DNA"/>
</dbReference>
<evidence type="ECO:0000259" key="3">
    <source>
        <dbReference type="Pfam" id="PF13462"/>
    </source>
</evidence>
<keyword evidence="2" id="KW-0812">Transmembrane</keyword>
<reference evidence="4" key="1">
    <citation type="submission" date="2023-10" db="EMBL/GenBank/DDBJ databases">
        <title>Whole Genome based description of the genera Actinobaculum and Actinotignum reveals a complex phylogenetic relationship within the species included in the genus Actinotignum.</title>
        <authorList>
            <person name="Jensen C.S."/>
            <person name="Dargis R."/>
            <person name="Kemp M."/>
            <person name="Christensen J.J."/>
        </authorList>
    </citation>
    <scope>NUCLEOTIDE SEQUENCE</scope>
    <source>
        <strain evidence="4">SLA_B511</strain>
    </source>
</reference>
<organism evidence="4 5">
    <name type="scientific">Actinotignum urinale</name>
    <dbReference type="NCBI Taxonomy" id="190146"/>
    <lineage>
        <taxon>Bacteria</taxon>
        <taxon>Bacillati</taxon>
        <taxon>Actinomycetota</taxon>
        <taxon>Actinomycetes</taxon>
        <taxon>Actinomycetales</taxon>
        <taxon>Actinomycetaceae</taxon>
        <taxon>Actinotignum</taxon>
    </lineage>
</organism>
<dbReference type="InterPro" id="IPR036249">
    <property type="entry name" value="Thioredoxin-like_sf"/>
</dbReference>
<comment type="caution">
    <text evidence="4">The sequence shown here is derived from an EMBL/GenBank/DDBJ whole genome shotgun (WGS) entry which is preliminary data.</text>
</comment>
<accession>A0AAW9HRC9</accession>
<gene>
    <name evidence="4" type="ORF">R6G80_00740</name>
</gene>
<dbReference type="Proteomes" id="UP001281731">
    <property type="component" value="Unassembled WGS sequence"/>
</dbReference>